<comment type="caution">
    <text evidence="3">The sequence shown here is derived from an EMBL/GenBank/DDBJ whole genome shotgun (WGS) entry which is preliminary data.</text>
</comment>
<dbReference type="AlphaFoldDB" id="A0A2H9TI38"/>
<organism evidence="3 4">
    <name type="scientific">Paramicrosporidium saccamoebae</name>
    <dbReference type="NCBI Taxonomy" id="1246581"/>
    <lineage>
        <taxon>Eukaryota</taxon>
        <taxon>Fungi</taxon>
        <taxon>Fungi incertae sedis</taxon>
        <taxon>Cryptomycota</taxon>
        <taxon>Cryptomycota incertae sedis</taxon>
        <taxon>Paramicrosporidium</taxon>
    </lineage>
</organism>
<dbReference type="EMBL" id="MTSL01000175">
    <property type="protein sequence ID" value="PJF17405.1"/>
    <property type="molecule type" value="Genomic_DNA"/>
</dbReference>
<protein>
    <submittedName>
        <fullName evidence="3">Uncharacterized protein</fullName>
    </submittedName>
</protein>
<accession>A0A2H9TI38</accession>
<feature type="compositionally biased region" description="Low complexity" evidence="1">
    <location>
        <begin position="404"/>
        <end position="415"/>
    </location>
</feature>
<dbReference type="Proteomes" id="UP000240830">
    <property type="component" value="Unassembled WGS sequence"/>
</dbReference>
<feature type="compositionally biased region" description="Basic residues" evidence="1">
    <location>
        <begin position="466"/>
        <end position="482"/>
    </location>
</feature>
<feature type="compositionally biased region" description="Polar residues" evidence="1">
    <location>
        <begin position="441"/>
        <end position="451"/>
    </location>
</feature>
<reference evidence="3 4" key="1">
    <citation type="submission" date="2016-10" db="EMBL/GenBank/DDBJ databases">
        <title>The genome of Paramicrosporidium saccamoebae is the missing link in understanding Cryptomycota and Microsporidia evolution.</title>
        <authorList>
            <person name="Quandt C.A."/>
            <person name="Beaudet D."/>
            <person name="Corsaro D."/>
            <person name="Michel R."/>
            <person name="Corradi N."/>
            <person name="James T."/>
        </authorList>
    </citation>
    <scope>NUCLEOTIDE SEQUENCE [LARGE SCALE GENOMIC DNA]</scope>
    <source>
        <strain evidence="3 4">KSL3</strain>
    </source>
</reference>
<feature type="compositionally biased region" description="Basic residues" evidence="1">
    <location>
        <begin position="393"/>
        <end position="403"/>
    </location>
</feature>
<keyword evidence="2" id="KW-0732">Signal</keyword>
<name>A0A2H9TI38_9FUNG</name>
<evidence type="ECO:0000313" key="4">
    <source>
        <dbReference type="Proteomes" id="UP000240830"/>
    </source>
</evidence>
<feature type="signal peptide" evidence="2">
    <location>
        <begin position="1"/>
        <end position="17"/>
    </location>
</feature>
<feature type="chain" id="PRO_5014148447" evidence="2">
    <location>
        <begin position="18"/>
        <end position="482"/>
    </location>
</feature>
<sequence length="482" mass="52621">MIIGSLLIAGFAAVTQAKLYYQNQALNLPLVENLSVQDLGRCIGDANPTEESLSKLNFSKVETPMEVMSLPLEFFKTITPEQVQQILLNGAIKSLFDGEFLSSVRKTLKDKTLMEDKLETLFVSLGILTPLTAGDKTDVIVAKVPTRLYSYLNPVFALSAATFQTSIRGFTRLLHLTKLTLRQLATVAKAAIMRAIKKLVSLPIEPGRVFAVLQILLNVVGAYAGLGPVASRVLEITKQLGIMALQLNSKADLAIKAIKSLNAKNNKVKTNLPRAKAQSDSRETGTHASCPYLDQDGEVEYGKCPWAAGLPVSTVGNCPLKNPESLENCAWLKEHAANCPWFLGEPIVRGDKTCPWLESGNAKVAGKSTTSEAPRHVRSKSSKKSSQGETRRSKSKSSPRKSTRWSSESISEVSSNKNDGWTEGTRSKAVSGARWTKASESKSLNQNDDGWSSSSSRTSSGEPIRKSRKHSHHHSRKHAHWA</sequence>
<gene>
    <name evidence="3" type="ORF">PSACC_02779</name>
</gene>
<evidence type="ECO:0000256" key="2">
    <source>
        <dbReference type="SAM" id="SignalP"/>
    </source>
</evidence>
<proteinExistence type="predicted"/>
<evidence type="ECO:0000256" key="1">
    <source>
        <dbReference type="SAM" id="MobiDB-lite"/>
    </source>
</evidence>
<keyword evidence="4" id="KW-1185">Reference proteome</keyword>
<evidence type="ECO:0000313" key="3">
    <source>
        <dbReference type="EMBL" id="PJF17405.1"/>
    </source>
</evidence>
<feature type="region of interest" description="Disordered" evidence="1">
    <location>
        <begin position="363"/>
        <end position="482"/>
    </location>
</feature>